<evidence type="ECO:0000259" key="16">
    <source>
        <dbReference type="PROSITE" id="PS50109"/>
    </source>
</evidence>
<reference evidence="18 19" key="1">
    <citation type="submission" date="2018-11" db="EMBL/GenBank/DDBJ databases">
        <title>Genome sequencing and assembly of Clostridium tagluense strain A121.</title>
        <authorList>
            <person name="Murakami T."/>
            <person name="Segawa T."/>
            <person name="Shcherbakova V.A."/>
            <person name="Mori H."/>
            <person name="Yoshimura Y."/>
        </authorList>
    </citation>
    <scope>NUCLEOTIDE SEQUENCE [LARGE SCALE GENOMIC DNA]</scope>
    <source>
        <strain evidence="18 19">A121</strain>
    </source>
</reference>
<evidence type="ECO:0000313" key="18">
    <source>
        <dbReference type="EMBL" id="GCD10137.1"/>
    </source>
</evidence>
<evidence type="ECO:0000256" key="9">
    <source>
        <dbReference type="ARBA" id="ARBA00022777"/>
    </source>
</evidence>
<organism evidence="18 19">
    <name type="scientific">Clostridium tagluense</name>
    <dbReference type="NCBI Taxonomy" id="360422"/>
    <lineage>
        <taxon>Bacteria</taxon>
        <taxon>Bacillati</taxon>
        <taxon>Bacillota</taxon>
        <taxon>Clostridia</taxon>
        <taxon>Eubacteriales</taxon>
        <taxon>Clostridiaceae</taxon>
        <taxon>Clostridium</taxon>
    </lineage>
</organism>
<name>A0A401UKR8_9CLOT</name>
<sequence length="456" mass="52440">MKIKISKKLRLSIASVTIFVTIVSMVINIFFIDRYYIFKKTKALNKISEGISREKTDYILKNIGQIEKKNGVTIVYSELSNGINNINAELITKFDLKKIKLNKFWVTEDTLSKLASTSVNKIYDQGVTKYKVLTKFIKVDKYIVAIAMPLPYMGETIDIVNKFNIYLNIFSIILILILVNIFSRKIIKPLELIKKLSKDIANLNFRKEEIKTNDEIEELAISINSMSESLEQAHKEINLQNERLKTLISDMAHEIKTPLALIKVYGHGIEDGLDDGTYMDIIQEQIGNMDSLVENILFLSKLERKELRKSSFSLKKKVKDVLKKYKLLIGEANIEFILNINEDDEYIICADEEGLDTVLNNLITNAIKYTNNNEVQIEIFKENNNIIFSIVNGLEESSGENLENIWDPFYVLEKSRSKELSGTGLGLSIVKKILEKHNLNFGFNVKEDKIEFYIIF</sequence>
<keyword evidence="19" id="KW-1185">Reference proteome</keyword>
<evidence type="ECO:0000256" key="13">
    <source>
        <dbReference type="ARBA" id="ARBA00023136"/>
    </source>
</evidence>
<feature type="domain" description="Histidine kinase" evidence="16">
    <location>
        <begin position="250"/>
        <end position="456"/>
    </location>
</feature>
<keyword evidence="12" id="KW-0902">Two-component regulatory system</keyword>
<dbReference type="EMBL" id="BHYK01000008">
    <property type="protein sequence ID" value="GCD10137.1"/>
    <property type="molecule type" value="Genomic_DNA"/>
</dbReference>
<evidence type="ECO:0000256" key="2">
    <source>
        <dbReference type="ARBA" id="ARBA00004651"/>
    </source>
</evidence>
<dbReference type="RefSeq" id="WP_125000206.1">
    <property type="nucleotide sequence ID" value="NZ_BHYK01000008.1"/>
</dbReference>
<evidence type="ECO:0000256" key="1">
    <source>
        <dbReference type="ARBA" id="ARBA00000085"/>
    </source>
</evidence>
<dbReference type="SUPFAM" id="SSF158472">
    <property type="entry name" value="HAMP domain-like"/>
    <property type="match status" value="1"/>
</dbReference>
<gene>
    <name evidence="18" type="ORF">Ctaglu_17600</name>
</gene>
<comment type="caution">
    <text evidence="18">The sequence shown here is derived from an EMBL/GenBank/DDBJ whole genome shotgun (WGS) entry which is preliminary data.</text>
</comment>
<evidence type="ECO:0000256" key="4">
    <source>
        <dbReference type="ARBA" id="ARBA00022475"/>
    </source>
</evidence>
<dbReference type="GO" id="GO:0000155">
    <property type="term" value="F:phosphorelay sensor kinase activity"/>
    <property type="evidence" value="ECO:0007669"/>
    <property type="project" value="InterPro"/>
</dbReference>
<evidence type="ECO:0000256" key="11">
    <source>
        <dbReference type="ARBA" id="ARBA00022989"/>
    </source>
</evidence>
<dbReference type="GO" id="GO:0005886">
    <property type="term" value="C:plasma membrane"/>
    <property type="evidence" value="ECO:0007669"/>
    <property type="project" value="UniProtKB-SubCell"/>
</dbReference>
<feature type="coiled-coil region" evidence="14">
    <location>
        <begin position="193"/>
        <end position="250"/>
    </location>
</feature>
<evidence type="ECO:0000256" key="10">
    <source>
        <dbReference type="ARBA" id="ARBA00022840"/>
    </source>
</evidence>
<dbReference type="InterPro" id="IPR050398">
    <property type="entry name" value="HssS/ArlS-like"/>
</dbReference>
<keyword evidence="4" id="KW-1003">Cell membrane</keyword>
<dbReference type="AlphaFoldDB" id="A0A401UKR8"/>
<dbReference type="SUPFAM" id="SSF47384">
    <property type="entry name" value="Homodimeric domain of signal transducing histidine kinase"/>
    <property type="match status" value="1"/>
</dbReference>
<dbReference type="Gene3D" id="3.30.565.10">
    <property type="entry name" value="Histidine kinase-like ATPase, C-terminal domain"/>
    <property type="match status" value="1"/>
</dbReference>
<keyword evidence="14" id="KW-0175">Coiled coil</keyword>
<dbReference type="SMART" id="SM00387">
    <property type="entry name" value="HATPase_c"/>
    <property type="match status" value="1"/>
</dbReference>
<feature type="domain" description="HAMP" evidence="17">
    <location>
        <begin position="184"/>
        <end position="235"/>
    </location>
</feature>
<evidence type="ECO:0000256" key="6">
    <source>
        <dbReference type="ARBA" id="ARBA00022679"/>
    </source>
</evidence>
<dbReference type="InterPro" id="IPR003661">
    <property type="entry name" value="HisK_dim/P_dom"/>
</dbReference>
<dbReference type="GO" id="GO:0005524">
    <property type="term" value="F:ATP binding"/>
    <property type="evidence" value="ECO:0007669"/>
    <property type="project" value="UniProtKB-KW"/>
</dbReference>
<dbReference type="InterPro" id="IPR036097">
    <property type="entry name" value="HisK_dim/P_sf"/>
</dbReference>
<comment type="subcellular location">
    <subcellularLocation>
        <location evidence="2">Cell membrane</location>
        <topology evidence="2">Multi-pass membrane protein</topology>
    </subcellularLocation>
</comment>
<dbReference type="InterPro" id="IPR003660">
    <property type="entry name" value="HAMP_dom"/>
</dbReference>
<dbReference type="Gene3D" id="1.10.287.130">
    <property type="match status" value="1"/>
</dbReference>
<dbReference type="SUPFAM" id="SSF55874">
    <property type="entry name" value="ATPase domain of HSP90 chaperone/DNA topoisomerase II/histidine kinase"/>
    <property type="match status" value="1"/>
</dbReference>
<keyword evidence="10" id="KW-0067">ATP-binding</keyword>
<dbReference type="SMART" id="SM00388">
    <property type="entry name" value="HisKA"/>
    <property type="match status" value="1"/>
</dbReference>
<comment type="catalytic activity">
    <reaction evidence="1">
        <text>ATP + protein L-histidine = ADP + protein N-phospho-L-histidine.</text>
        <dbReference type="EC" id="2.7.13.3"/>
    </reaction>
</comment>
<dbReference type="InterPro" id="IPR036890">
    <property type="entry name" value="HATPase_C_sf"/>
</dbReference>
<protein>
    <recommendedName>
        <fullName evidence="3">histidine kinase</fullName>
        <ecNumber evidence="3">2.7.13.3</ecNumber>
    </recommendedName>
</protein>
<dbReference type="Proteomes" id="UP000287872">
    <property type="component" value="Unassembled WGS sequence"/>
</dbReference>
<dbReference type="PROSITE" id="PS50885">
    <property type="entry name" value="HAMP"/>
    <property type="match status" value="1"/>
</dbReference>
<evidence type="ECO:0000256" key="15">
    <source>
        <dbReference type="SAM" id="Phobius"/>
    </source>
</evidence>
<proteinExistence type="predicted"/>
<dbReference type="CDD" id="cd00075">
    <property type="entry name" value="HATPase"/>
    <property type="match status" value="1"/>
</dbReference>
<dbReference type="PANTHER" id="PTHR45528:SF1">
    <property type="entry name" value="SENSOR HISTIDINE KINASE CPXA"/>
    <property type="match status" value="1"/>
</dbReference>
<keyword evidence="13 15" id="KW-0472">Membrane</keyword>
<evidence type="ECO:0000256" key="12">
    <source>
        <dbReference type="ARBA" id="ARBA00023012"/>
    </source>
</evidence>
<accession>A0A401UKR8</accession>
<dbReference type="CDD" id="cd06225">
    <property type="entry name" value="HAMP"/>
    <property type="match status" value="1"/>
</dbReference>
<dbReference type="PROSITE" id="PS50109">
    <property type="entry name" value="HIS_KIN"/>
    <property type="match status" value="1"/>
</dbReference>
<evidence type="ECO:0000256" key="3">
    <source>
        <dbReference type="ARBA" id="ARBA00012438"/>
    </source>
</evidence>
<feature type="transmembrane region" description="Helical" evidence="15">
    <location>
        <begin position="12"/>
        <end position="32"/>
    </location>
</feature>
<evidence type="ECO:0000256" key="5">
    <source>
        <dbReference type="ARBA" id="ARBA00022553"/>
    </source>
</evidence>
<evidence type="ECO:0000256" key="14">
    <source>
        <dbReference type="SAM" id="Coils"/>
    </source>
</evidence>
<keyword evidence="8" id="KW-0547">Nucleotide-binding</keyword>
<evidence type="ECO:0000313" key="19">
    <source>
        <dbReference type="Proteomes" id="UP000287872"/>
    </source>
</evidence>
<keyword evidence="6" id="KW-0808">Transferase</keyword>
<dbReference type="OrthoDB" id="9762826at2"/>
<evidence type="ECO:0000256" key="8">
    <source>
        <dbReference type="ARBA" id="ARBA00022741"/>
    </source>
</evidence>
<dbReference type="Pfam" id="PF00672">
    <property type="entry name" value="HAMP"/>
    <property type="match status" value="1"/>
</dbReference>
<dbReference type="PANTHER" id="PTHR45528">
    <property type="entry name" value="SENSOR HISTIDINE KINASE CPXA"/>
    <property type="match status" value="1"/>
</dbReference>
<keyword evidence="7 15" id="KW-0812">Transmembrane</keyword>
<dbReference type="SMART" id="SM00304">
    <property type="entry name" value="HAMP"/>
    <property type="match status" value="1"/>
</dbReference>
<dbReference type="InterPro" id="IPR003594">
    <property type="entry name" value="HATPase_dom"/>
</dbReference>
<dbReference type="CDD" id="cd00082">
    <property type="entry name" value="HisKA"/>
    <property type="match status" value="1"/>
</dbReference>
<evidence type="ECO:0000256" key="7">
    <source>
        <dbReference type="ARBA" id="ARBA00022692"/>
    </source>
</evidence>
<keyword evidence="5" id="KW-0597">Phosphoprotein</keyword>
<dbReference type="Pfam" id="PF00512">
    <property type="entry name" value="HisKA"/>
    <property type="match status" value="1"/>
</dbReference>
<evidence type="ECO:0000259" key="17">
    <source>
        <dbReference type="PROSITE" id="PS50885"/>
    </source>
</evidence>
<dbReference type="Gene3D" id="6.10.340.10">
    <property type="match status" value="1"/>
</dbReference>
<feature type="transmembrane region" description="Helical" evidence="15">
    <location>
        <begin position="163"/>
        <end position="182"/>
    </location>
</feature>
<keyword evidence="11 15" id="KW-1133">Transmembrane helix</keyword>
<dbReference type="InterPro" id="IPR005467">
    <property type="entry name" value="His_kinase_dom"/>
</dbReference>
<dbReference type="Pfam" id="PF02518">
    <property type="entry name" value="HATPase_c"/>
    <property type="match status" value="1"/>
</dbReference>
<dbReference type="EC" id="2.7.13.3" evidence="3"/>
<keyword evidence="9 18" id="KW-0418">Kinase</keyword>